<dbReference type="SUPFAM" id="SSF48371">
    <property type="entry name" value="ARM repeat"/>
    <property type="match status" value="1"/>
</dbReference>
<dbReference type="InterPro" id="IPR016024">
    <property type="entry name" value="ARM-type_fold"/>
</dbReference>
<sequence length="425" mass="43465">MILADIMRTGNKMRQSAPGAGVPRVLTTLLEPGAGAPPELEEVAVGALAELASWDASEPATDTSQYFAPYHGIVCALVQYPVLSVLAHALEKKGSSLTLKAHAARGVLAHATLGVPMTGKDQAYLGTLLLRALKEGVAAVVQKHYVSDKAVASVRWAAAALAALLSAEGAGVGLRRQLSSDGADAVPLLIALLETPNKPVAADAAAAAALGALAHCDELRLAIVEAGALPHLVALLVPRWARFDEQSLPAAAAAADALWRLAKAGDSLVERLHTDAEFSESGILLTALRASRELMKCKHTHQELADTGVIAAALQVISVDVGRGDDGPEAVAAALISDAASSEGPLRGAVIVEVLPLVARLAGAGGGAAARGAVRAAERLTNCCEELDKPLLAAGAAPALVARLWDRDVAGAEDAAWAIRNLASC</sequence>
<dbReference type="InterPro" id="IPR000225">
    <property type="entry name" value="Armadillo"/>
</dbReference>
<dbReference type="AlphaFoldDB" id="A0A0D2L9M6"/>
<feature type="repeat" description="ARM" evidence="1">
    <location>
        <begin position="184"/>
        <end position="228"/>
    </location>
</feature>
<dbReference type="Proteomes" id="UP000054498">
    <property type="component" value="Unassembled WGS sequence"/>
</dbReference>
<dbReference type="SMART" id="SM00185">
    <property type="entry name" value="ARM"/>
    <property type="match status" value="3"/>
</dbReference>
<reference evidence="2 3" key="1">
    <citation type="journal article" date="2013" name="BMC Genomics">
        <title>Reconstruction of the lipid metabolism for the microalga Monoraphidium neglectum from its genome sequence reveals characteristics suitable for biofuel production.</title>
        <authorList>
            <person name="Bogen C."/>
            <person name="Al-Dilaimi A."/>
            <person name="Albersmeier A."/>
            <person name="Wichmann J."/>
            <person name="Grundmann M."/>
            <person name="Rupp O."/>
            <person name="Lauersen K.J."/>
            <person name="Blifernez-Klassen O."/>
            <person name="Kalinowski J."/>
            <person name="Goesmann A."/>
            <person name="Mussgnug J.H."/>
            <person name="Kruse O."/>
        </authorList>
    </citation>
    <scope>NUCLEOTIDE SEQUENCE [LARGE SCALE GENOMIC DNA]</scope>
    <source>
        <strain evidence="2 3">SAG 48.87</strain>
    </source>
</reference>
<proteinExistence type="predicted"/>
<dbReference type="InterPro" id="IPR011989">
    <property type="entry name" value="ARM-like"/>
</dbReference>
<accession>A0A0D2L9M6</accession>
<name>A0A0D2L9M6_9CHLO</name>
<evidence type="ECO:0000256" key="1">
    <source>
        <dbReference type="PROSITE-ProRule" id="PRU00259"/>
    </source>
</evidence>
<dbReference type="GeneID" id="25737321"/>
<dbReference type="EMBL" id="KK100836">
    <property type="protein sequence ID" value="KIZ03514.1"/>
    <property type="molecule type" value="Genomic_DNA"/>
</dbReference>
<evidence type="ECO:0000313" key="3">
    <source>
        <dbReference type="Proteomes" id="UP000054498"/>
    </source>
</evidence>
<evidence type="ECO:0000313" key="2">
    <source>
        <dbReference type="EMBL" id="KIZ03514.1"/>
    </source>
</evidence>
<keyword evidence="3" id="KW-1185">Reference proteome</keyword>
<protein>
    <submittedName>
        <fullName evidence="2">Uncharacterized protein</fullName>
    </submittedName>
</protein>
<dbReference type="RefSeq" id="XP_013902533.1">
    <property type="nucleotide sequence ID" value="XM_014047079.1"/>
</dbReference>
<gene>
    <name evidence="2" type="ORF">MNEG_4444</name>
</gene>
<organism evidence="2 3">
    <name type="scientific">Monoraphidium neglectum</name>
    <dbReference type="NCBI Taxonomy" id="145388"/>
    <lineage>
        <taxon>Eukaryota</taxon>
        <taxon>Viridiplantae</taxon>
        <taxon>Chlorophyta</taxon>
        <taxon>core chlorophytes</taxon>
        <taxon>Chlorophyceae</taxon>
        <taxon>CS clade</taxon>
        <taxon>Sphaeropleales</taxon>
        <taxon>Selenastraceae</taxon>
        <taxon>Monoraphidium</taxon>
    </lineage>
</organism>
<dbReference type="Gene3D" id="1.25.10.10">
    <property type="entry name" value="Leucine-rich Repeat Variant"/>
    <property type="match status" value="1"/>
</dbReference>
<dbReference type="KEGG" id="mng:MNEG_4444"/>
<dbReference type="PROSITE" id="PS50176">
    <property type="entry name" value="ARM_REPEAT"/>
    <property type="match status" value="1"/>
</dbReference>